<keyword evidence="1" id="KW-0812">Transmembrane</keyword>
<reference evidence="2" key="1">
    <citation type="submission" date="2019-06" db="EMBL/GenBank/DDBJ databases">
        <authorList>
            <person name="Zheng W."/>
        </authorList>
    </citation>
    <scope>NUCLEOTIDE SEQUENCE</scope>
    <source>
        <strain evidence="2">QDHG01</strain>
    </source>
</reference>
<keyword evidence="1" id="KW-0472">Membrane</keyword>
<feature type="transmembrane region" description="Helical" evidence="1">
    <location>
        <begin position="20"/>
        <end position="41"/>
    </location>
</feature>
<evidence type="ECO:0000313" key="2">
    <source>
        <dbReference type="EMBL" id="TNV85792.1"/>
    </source>
</evidence>
<dbReference type="AlphaFoldDB" id="A0A8J8P0Q2"/>
<protein>
    <submittedName>
        <fullName evidence="2">Uncharacterized protein</fullName>
    </submittedName>
</protein>
<dbReference type="EMBL" id="RRYP01001546">
    <property type="protein sequence ID" value="TNV85792.1"/>
    <property type="molecule type" value="Genomic_DNA"/>
</dbReference>
<dbReference type="Proteomes" id="UP000785679">
    <property type="component" value="Unassembled WGS sequence"/>
</dbReference>
<name>A0A8J8P0Q2_HALGN</name>
<keyword evidence="3" id="KW-1185">Reference proteome</keyword>
<gene>
    <name evidence="2" type="ORF">FGO68_gene4992</name>
</gene>
<keyword evidence="1" id="KW-1133">Transmembrane helix</keyword>
<evidence type="ECO:0000256" key="1">
    <source>
        <dbReference type="SAM" id="Phobius"/>
    </source>
</evidence>
<organism evidence="2 3">
    <name type="scientific">Halteria grandinella</name>
    <dbReference type="NCBI Taxonomy" id="5974"/>
    <lineage>
        <taxon>Eukaryota</taxon>
        <taxon>Sar</taxon>
        <taxon>Alveolata</taxon>
        <taxon>Ciliophora</taxon>
        <taxon>Intramacronucleata</taxon>
        <taxon>Spirotrichea</taxon>
        <taxon>Stichotrichia</taxon>
        <taxon>Sporadotrichida</taxon>
        <taxon>Halteriidae</taxon>
        <taxon>Halteria</taxon>
    </lineage>
</organism>
<comment type="caution">
    <text evidence="2">The sequence shown here is derived from an EMBL/GenBank/DDBJ whole genome shotgun (WGS) entry which is preliminary data.</text>
</comment>
<proteinExistence type="predicted"/>
<accession>A0A8J8P0Q2</accession>
<evidence type="ECO:0000313" key="3">
    <source>
        <dbReference type="Proteomes" id="UP000785679"/>
    </source>
</evidence>
<feature type="transmembrane region" description="Helical" evidence="1">
    <location>
        <begin position="47"/>
        <end position="70"/>
    </location>
</feature>
<sequence>MHLKPGMKFWRQSLKSKVRYQFEFCLQLFLWTLEIPNALIFAFHFNIILTFVVGTVFSCRCLSIITYVILSPLPSYYLCRNAAQSRQSRRLFSAQNYFLSSHWLSLFAALAFDKTSYSSSDSTSSSSALGSKRAPQAEESVLKWRIID</sequence>